<feature type="domain" description="Nudix hydrolase" evidence="3">
    <location>
        <begin position="5"/>
        <end position="134"/>
    </location>
</feature>
<name>A0ABP9N3V9_9GAMM</name>
<dbReference type="InterPro" id="IPR015797">
    <property type="entry name" value="NUDIX_hydrolase-like_dom_sf"/>
</dbReference>
<dbReference type="Pfam" id="PF00293">
    <property type="entry name" value="NUDIX"/>
    <property type="match status" value="1"/>
</dbReference>
<protein>
    <submittedName>
        <fullName evidence="4">NUDIX domain-containing protein</fullName>
    </submittedName>
</protein>
<keyword evidence="5" id="KW-1185">Reference proteome</keyword>
<keyword evidence="2" id="KW-0378">Hydrolase</keyword>
<dbReference type="Gene3D" id="3.90.79.10">
    <property type="entry name" value="Nucleoside Triphosphate Pyrophosphohydrolase"/>
    <property type="match status" value="1"/>
</dbReference>
<dbReference type="EMBL" id="BAABHY010000001">
    <property type="protein sequence ID" value="GAA5103917.1"/>
    <property type="molecule type" value="Genomic_DNA"/>
</dbReference>
<evidence type="ECO:0000259" key="3">
    <source>
        <dbReference type="PROSITE" id="PS51462"/>
    </source>
</evidence>
<dbReference type="RefSeq" id="WP_345487574.1">
    <property type="nucleotide sequence ID" value="NZ_BAABHY010000001.1"/>
</dbReference>
<sequence length="139" mass="15636">MKQSNIIHIAAAIITNYSNEMLLVRKQNSPYFMQAGGKIEPTESPIHALVRELHEELQLVIPPQQLHYVGKFSESAANEANHRINAHLFSMKLAKISIKAHAELAEVGWYSMEQAQHLCLAPLTEKVILPIVQKNKPAH</sequence>
<dbReference type="PROSITE" id="PS51462">
    <property type="entry name" value="NUDIX"/>
    <property type="match status" value="1"/>
</dbReference>
<dbReference type="Proteomes" id="UP001500171">
    <property type="component" value="Unassembled WGS sequence"/>
</dbReference>
<proteinExistence type="predicted"/>
<dbReference type="PANTHER" id="PTHR43046:SF2">
    <property type="entry name" value="8-OXO-DGTP DIPHOSPHATASE-RELATED"/>
    <property type="match status" value="1"/>
</dbReference>
<evidence type="ECO:0000313" key="5">
    <source>
        <dbReference type="Proteomes" id="UP001500171"/>
    </source>
</evidence>
<organism evidence="4 5">
    <name type="scientific">Orbus sasakiae</name>
    <dbReference type="NCBI Taxonomy" id="1078475"/>
    <lineage>
        <taxon>Bacteria</taxon>
        <taxon>Pseudomonadati</taxon>
        <taxon>Pseudomonadota</taxon>
        <taxon>Gammaproteobacteria</taxon>
        <taxon>Orbales</taxon>
        <taxon>Orbaceae</taxon>
        <taxon>Orbus</taxon>
    </lineage>
</organism>
<dbReference type="PANTHER" id="PTHR43046">
    <property type="entry name" value="GDP-MANNOSE MANNOSYL HYDROLASE"/>
    <property type="match status" value="1"/>
</dbReference>
<dbReference type="SUPFAM" id="SSF55811">
    <property type="entry name" value="Nudix"/>
    <property type="match status" value="1"/>
</dbReference>
<evidence type="ECO:0000313" key="4">
    <source>
        <dbReference type="EMBL" id="GAA5103917.1"/>
    </source>
</evidence>
<dbReference type="CDD" id="cd04690">
    <property type="entry name" value="NUDIX_Hydrolase"/>
    <property type="match status" value="1"/>
</dbReference>
<comment type="cofactor">
    <cofactor evidence="1">
        <name>Mg(2+)</name>
        <dbReference type="ChEBI" id="CHEBI:18420"/>
    </cofactor>
</comment>
<evidence type="ECO:0000256" key="1">
    <source>
        <dbReference type="ARBA" id="ARBA00001946"/>
    </source>
</evidence>
<evidence type="ECO:0000256" key="2">
    <source>
        <dbReference type="ARBA" id="ARBA00022801"/>
    </source>
</evidence>
<reference evidence="5" key="1">
    <citation type="journal article" date="2019" name="Int. J. Syst. Evol. Microbiol.">
        <title>The Global Catalogue of Microorganisms (GCM) 10K type strain sequencing project: providing services to taxonomists for standard genome sequencing and annotation.</title>
        <authorList>
            <consortium name="The Broad Institute Genomics Platform"/>
            <consortium name="The Broad Institute Genome Sequencing Center for Infectious Disease"/>
            <person name="Wu L."/>
            <person name="Ma J."/>
        </authorList>
    </citation>
    <scope>NUCLEOTIDE SEQUENCE [LARGE SCALE GENOMIC DNA]</scope>
    <source>
        <strain evidence="5">JCM 18050</strain>
    </source>
</reference>
<gene>
    <name evidence="4" type="ORF">GCM10023211_00820</name>
</gene>
<dbReference type="InterPro" id="IPR000086">
    <property type="entry name" value="NUDIX_hydrolase_dom"/>
</dbReference>
<accession>A0ABP9N3V9</accession>
<comment type="caution">
    <text evidence="4">The sequence shown here is derived from an EMBL/GenBank/DDBJ whole genome shotgun (WGS) entry which is preliminary data.</text>
</comment>